<dbReference type="Proteomes" id="UP000196573">
    <property type="component" value="Unassembled WGS sequence"/>
</dbReference>
<evidence type="ECO:0000313" key="2">
    <source>
        <dbReference type="EMBL" id="SMA49258.1"/>
    </source>
</evidence>
<keyword evidence="1" id="KW-0472">Membrane</keyword>
<dbReference type="EMBL" id="FWPT01000007">
    <property type="protein sequence ID" value="SMA49258.1"/>
    <property type="molecule type" value="Genomic_DNA"/>
</dbReference>
<reference evidence="2 3" key="1">
    <citation type="submission" date="2017-03" db="EMBL/GenBank/DDBJ databases">
        <authorList>
            <person name="Afonso C.L."/>
            <person name="Miller P.J."/>
            <person name="Scott M.A."/>
            <person name="Spackman E."/>
            <person name="Goraichik I."/>
            <person name="Dimitrov K.M."/>
            <person name="Suarez D.L."/>
            <person name="Swayne D.E."/>
        </authorList>
    </citation>
    <scope>NUCLEOTIDE SEQUENCE [LARGE SCALE GENOMIC DNA]</scope>
    <source>
        <strain evidence="2">SB41UT1</strain>
    </source>
</reference>
<keyword evidence="3" id="KW-1185">Reference proteome</keyword>
<evidence type="ECO:0000313" key="3">
    <source>
        <dbReference type="Proteomes" id="UP000196573"/>
    </source>
</evidence>
<organism evidence="2 3">
    <name type="scientific">Parendozoicomonas haliclonae</name>
    <dbReference type="NCBI Taxonomy" id="1960125"/>
    <lineage>
        <taxon>Bacteria</taxon>
        <taxon>Pseudomonadati</taxon>
        <taxon>Pseudomonadota</taxon>
        <taxon>Gammaproteobacteria</taxon>
        <taxon>Oceanospirillales</taxon>
        <taxon>Endozoicomonadaceae</taxon>
        <taxon>Parendozoicomonas</taxon>
    </lineage>
</organism>
<protein>
    <recommendedName>
        <fullName evidence="4">DUF4381 domain-containing protein</fullName>
    </recommendedName>
</protein>
<feature type="transmembrane region" description="Helical" evidence="1">
    <location>
        <begin position="41"/>
        <end position="60"/>
    </location>
</feature>
<dbReference type="InterPro" id="IPR025489">
    <property type="entry name" value="DUF4381"/>
</dbReference>
<gene>
    <name evidence="2" type="ORF">EHSB41UT_03142</name>
</gene>
<sequence length="184" mass="20479">MNGTAPMPSASPMAQGANPLDALEPNILPEPISWFPPAPGWWILALLIITLITAVVIWLVQRHRRNAYRREALKQLDQIAQSFQFDGDARQLAKNCNLLLKATALQVWPREQVANLVDKDWLDFLARSSGLNDFQSETGQQLGANLYAKPQTEQAGSGEQLITLTRQWISKHSLKKAGMGSNHD</sequence>
<dbReference type="Pfam" id="PF14316">
    <property type="entry name" value="DUF4381"/>
    <property type="match status" value="1"/>
</dbReference>
<dbReference type="AlphaFoldDB" id="A0A1X7APM7"/>
<keyword evidence="1" id="KW-0812">Transmembrane</keyword>
<proteinExistence type="predicted"/>
<dbReference type="RefSeq" id="WP_087111556.1">
    <property type="nucleotide sequence ID" value="NZ_CBCSCN010000007.1"/>
</dbReference>
<accession>A0A1X7APM7</accession>
<dbReference type="OrthoDB" id="283083at2"/>
<name>A0A1X7APM7_9GAMM</name>
<evidence type="ECO:0008006" key="4">
    <source>
        <dbReference type="Google" id="ProtNLM"/>
    </source>
</evidence>
<keyword evidence="1" id="KW-1133">Transmembrane helix</keyword>
<evidence type="ECO:0000256" key="1">
    <source>
        <dbReference type="SAM" id="Phobius"/>
    </source>
</evidence>